<dbReference type="EMBL" id="CP073708">
    <property type="protein sequence ID" value="QUO43501.1"/>
    <property type="molecule type" value="Genomic_DNA"/>
</dbReference>
<evidence type="ECO:0000313" key="7">
    <source>
        <dbReference type="EMBL" id="QUO43501.1"/>
    </source>
</evidence>
<name>A0A7T5JQF7_9BACL</name>
<evidence type="ECO:0000313" key="9">
    <source>
        <dbReference type="Proteomes" id="UP000677234"/>
    </source>
</evidence>
<dbReference type="Proteomes" id="UP000677234">
    <property type="component" value="Chromosome"/>
</dbReference>
<keyword evidence="3" id="KW-0378">Hydrolase</keyword>
<accession>A0A7T5JQF7</accession>
<dbReference type="Pfam" id="PF00877">
    <property type="entry name" value="NLPC_P60"/>
    <property type="match status" value="2"/>
</dbReference>
<reference evidence="7" key="2">
    <citation type="submission" date="2021-04" db="EMBL/GenBank/DDBJ databases">
        <title>Brevibacillus composti FJAT-54423, complete genome.</title>
        <authorList>
            <person name="Tang R."/>
        </authorList>
    </citation>
    <scope>NUCLEOTIDE SEQUENCE</scope>
    <source>
        <strain evidence="7">FJAT-54424</strain>
    </source>
</reference>
<dbReference type="GO" id="GO:0008234">
    <property type="term" value="F:cysteine-type peptidase activity"/>
    <property type="evidence" value="ECO:0007669"/>
    <property type="project" value="UniProtKB-KW"/>
</dbReference>
<dbReference type="PANTHER" id="PTHR47053:SF1">
    <property type="entry name" value="MUREIN DD-ENDOPEPTIDASE MEPH-RELATED"/>
    <property type="match status" value="1"/>
</dbReference>
<evidence type="ECO:0000256" key="3">
    <source>
        <dbReference type="ARBA" id="ARBA00022801"/>
    </source>
</evidence>
<keyword evidence="4" id="KW-0788">Thiol protease</keyword>
<dbReference type="InterPro" id="IPR000064">
    <property type="entry name" value="NLP_P60_dom"/>
</dbReference>
<dbReference type="Proteomes" id="UP000595847">
    <property type="component" value="Chromosome"/>
</dbReference>
<evidence type="ECO:0000256" key="1">
    <source>
        <dbReference type="ARBA" id="ARBA00007074"/>
    </source>
</evidence>
<evidence type="ECO:0000313" key="8">
    <source>
        <dbReference type="Proteomes" id="UP000595847"/>
    </source>
</evidence>
<evidence type="ECO:0000313" key="6">
    <source>
        <dbReference type="EMBL" id="QQE76423.1"/>
    </source>
</evidence>
<dbReference type="PANTHER" id="PTHR47053">
    <property type="entry name" value="MUREIN DD-ENDOPEPTIDASE MEPH-RELATED"/>
    <property type="match status" value="1"/>
</dbReference>
<proteinExistence type="inferred from homology"/>
<gene>
    <name evidence="6" type="ORF">JD108_11460</name>
    <name evidence="7" type="ORF">KDJ56_11405</name>
</gene>
<feature type="domain" description="NlpC/P60" evidence="5">
    <location>
        <begin position="36"/>
        <end position="157"/>
    </location>
</feature>
<dbReference type="GO" id="GO:0006508">
    <property type="term" value="P:proteolysis"/>
    <property type="evidence" value="ECO:0007669"/>
    <property type="project" value="UniProtKB-KW"/>
</dbReference>
<dbReference type="PROSITE" id="PS51935">
    <property type="entry name" value="NLPC_P60"/>
    <property type="match status" value="2"/>
</dbReference>
<dbReference type="RefSeq" id="WP_198829923.1">
    <property type="nucleotide sequence ID" value="NZ_CP066308.1"/>
</dbReference>
<dbReference type="InterPro" id="IPR051202">
    <property type="entry name" value="Peptidase_C40"/>
</dbReference>
<keyword evidence="9" id="KW-1185">Reference proteome</keyword>
<dbReference type="Gene3D" id="3.90.1720.10">
    <property type="entry name" value="endopeptidase domain like (from Nostoc punctiforme)"/>
    <property type="match status" value="2"/>
</dbReference>
<evidence type="ECO:0000256" key="2">
    <source>
        <dbReference type="ARBA" id="ARBA00022670"/>
    </source>
</evidence>
<keyword evidence="2" id="KW-0645">Protease</keyword>
<dbReference type="AlphaFoldDB" id="A0A7T5JQF7"/>
<comment type="similarity">
    <text evidence="1">Belongs to the peptidase C40 family.</text>
</comment>
<dbReference type="InterPro" id="IPR038765">
    <property type="entry name" value="Papain-like_cys_pep_sf"/>
</dbReference>
<evidence type="ECO:0000259" key="5">
    <source>
        <dbReference type="PROSITE" id="PS51935"/>
    </source>
</evidence>
<sequence>MTKRDWVMKSTIAVMLSTSLLMGGQVGQAAAYSQDSVKSEEIVKLTKSLVGKDYKYGAEGPKSFGSAGLATYVYGQAGIKIQDTISELYSKGTKVSRTAVKPGDLVFFSSSGNGKPTFMGIYVGNDQFIYSSQSKGEVVVKKYSAYKNKFLGARSYLSAESAAKPTTPDSSKPDQDAKASALADKVIKIGEKYMGTPYKFGSSKNTTKTFDCSSFTQRVFKEAGIELPRDSRQQSTVGKTVSLKNLKKGDLIFMKASVKTSSDRITHVAIYAGNGKILHTYGKPGVTYSKFFDTNWERRVVKVKRVIPE</sequence>
<evidence type="ECO:0000256" key="4">
    <source>
        <dbReference type="ARBA" id="ARBA00022807"/>
    </source>
</evidence>
<dbReference type="KEGG" id="bcop:JD108_11460"/>
<dbReference type="SUPFAM" id="SSF54001">
    <property type="entry name" value="Cysteine proteinases"/>
    <property type="match status" value="2"/>
</dbReference>
<protein>
    <submittedName>
        <fullName evidence="6">C40 family peptidase</fullName>
    </submittedName>
</protein>
<feature type="domain" description="NlpC/P60" evidence="5">
    <location>
        <begin position="180"/>
        <end position="307"/>
    </location>
</feature>
<organism evidence="6 8">
    <name type="scientific">Brevibacillus composti</name>
    <dbReference type="NCBI Taxonomy" id="2796470"/>
    <lineage>
        <taxon>Bacteria</taxon>
        <taxon>Bacillati</taxon>
        <taxon>Bacillota</taxon>
        <taxon>Bacilli</taxon>
        <taxon>Bacillales</taxon>
        <taxon>Paenibacillaceae</taxon>
        <taxon>Brevibacillus</taxon>
    </lineage>
</organism>
<dbReference type="EMBL" id="CP066308">
    <property type="protein sequence ID" value="QQE76423.1"/>
    <property type="molecule type" value="Genomic_DNA"/>
</dbReference>
<reference evidence="6 8" key="1">
    <citation type="submission" date="2020-12" db="EMBL/GenBank/DDBJ databases">
        <title>strain FJAT-54423T represents a novel species of the genus Brevibacillus.</title>
        <authorList>
            <person name="Tang R."/>
        </authorList>
    </citation>
    <scope>NUCLEOTIDE SEQUENCE [LARGE SCALE GENOMIC DNA]</scope>
    <source>
        <strain evidence="6 8">FJAT-54423</strain>
    </source>
</reference>